<evidence type="ECO:0000313" key="1">
    <source>
        <dbReference type="EMBL" id="JAH42872.1"/>
    </source>
</evidence>
<dbReference type="EMBL" id="GBXM01065705">
    <property type="protein sequence ID" value="JAH42872.1"/>
    <property type="molecule type" value="Transcribed_RNA"/>
</dbReference>
<organism evidence="1">
    <name type="scientific">Anguilla anguilla</name>
    <name type="common">European freshwater eel</name>
    <name type="synonym">Muraena anguilla</name>
    <dbReference type="NCBI Taxonomy" id="7936"/>
    <lineage>
        <taxon>Eukaryota</taxon>
        <taxon>Metazoa</taxon>
        <taxon>Chordata</taxon>
        <taxon>Craniata</taxon>
        <taxon>Vertebrata</taxon>
        <taxon>Euteleostomi</taxon>
        <taxon>Actinopterygii</taxon>
        <taxon>Neopterygii</taxon>
        <taxon>Teleostei</taxon>
        <taxon>Anguilliformes</taxon>
        <taxon>Anguillidae</taxon>
        <taxon>Anguilla</taxon>
    </lineage>
</organism>
<proteinExistence type="predicted"/>
<dbReference type="AlphaFoldDB" id="A0A0E9SNR3"/>
<protein>
    <submittedName>
        <fullName evidence="1">Uncharacterized protein</fullName>
    </submittedName>
</protein>
<reference evidence="1" key="2">
    <citation type="journal article" date="2015" name="Fish Shellfish Immunol.">
        <title>Early steps in the European eel (Anguilla anguilla)-Vibrio vulnificus interaction in the gills: Role of the RtxA13 toxin.</title>
        <authorList>
            <person name="Callol A."/>
            <person name="Pajuelo D."/>
            <person name="Ebbesson L."/>
            <person name="Teles M."/>
            <person name="MacKenzie S."/>
            <person name="Amaro C."/>
        </authorList>
    </citation>
    <scope>NUCLEOTIDE SEQUENCE</scope>
</reference>
<reference evidence="1" key="1">
    <citation type="submission" date="2014-11" db="EMBL/GenBank/DDBJ databases">
        <authorList>
            <person name="Amaro Gonzalez C."/>
        </authorList>
    </citation>
    <scope>NUCLEOTIDE SEQUENCE</scope>
</reference>
<name>A0A0E9SNR3_ANGAN</name>
<sequence length="40" mass="4474">MSQGSMERQLSCSTVIRTHPLMNSCHKNGDGKRVMGGLYY</sequence>
<accession>A0A0E9SNR3</accession>